<name>U6H889_9EIME</name>
<evidence type="ECO:0000256" key="1">
    <source>
        <dbReference type="ARBA" id="ARBA00022536"/>
    </source>
</evidence>
<evidence type="ECO:0000313" key="7">
    <source>
        <dbReference type="EMBL" id="CDI86929.1"/>
    </source>
</evidence>
<dbReference type="PANTHER" id="PTHR24039:SF48">
    <property type="entry name" value="FIBRILLIN-2 ISOFORM X1-RELATED"/>
    <property type="match status" value="1"/>
</dbReference>
<dbReference type="AlphaFoldDB" id="U6H889"/>
<reference evidence="7" key="1">
    <citation type="submission" date="2013-10" db="EMBL/GenBank/DDBJ databases">
        <title>Genomic analysis of the causative agents of coccidiosis in chickens.</title>
        <authorList>
            <person name="Reid A.J."/>
            <person name="Blake D."/>
            <person name="Billington K."/>
            <person name="Browne H."/>
            <person name="Dunn M."/>
            <person name="Hung S."/>
            <person name="Kawahara F."/>
            <person name="Miranda-Saavedra D."/>
            <person name="Mourier T."/>
            <person name="Nagra H."/>
            <person name="Otto T.D."/>
            <person name="Rawlings N."/>
            <person name="Sanchez A."/>
            <person name="Sanders M."/>
            <person name="Subramaniam C."/>
            <person name="Tay Y."/>
            <person name="Dear P."/>
            <person name="Doerig C."/>
            <person name="Gruber A."/>
            <person name="Parkinson J."/>
            <person name="Shirley M."/>
            <person name="Wan K.L."/>
            <person name="Berriman M."/>
            <person name="Tomley F."/>
            <person name="Pain A."/>
        </authorList>
    </citation>
    <scope>NUCLEOTIDE SEQUENCE [LARGE SCALE GENOMIC DNA]</scope>
    <source>
        <strain evidence="7">Houghton</strain>
    </source>
</reference>
<comment type="caution">
    <text evidence="4">Lacks conserved residue(s) required for the propagation of feature annotation.</text>
</comment>
<dbReference type="EMBL" id="HG696327">
    <property type="protein sequence ID" value="CDI86929.1"/>
    <property type="molecule type" value="Genomic_DNA"/>
</dbReference>
<feature type="transmembrane region" description="Helical" evidence="5">
    <location>
        <begin position="419"/>
        <end position="443"/>
    </location>
</feature>
<keyword evidence="5" id="KW-0472">Membrane</keyword>
<dbReference type="VEuPathDB" id="ToxoDB:EPH_0074710"/>
<organism evidence="7 8">
    <name type="scientific">Eimeria praecox</name>
    <dbReference type="NCBI Taxonomy" id="51316"/>
    <lineage>
        <taxon>Eukaryota</taxon>
        <taxon>Sar</taxon>
        <taxon>Alveolata</taxon>
        <taxon>Apicomplexa</taxon>
        <taxon>Conoidasida</taxon>
        <taxon>Coccidia</taxon>
        <taxon>Eucoccidiorida</taxon>
        <taxon>Eimeriorina</taxon>
        <taxon>Eimeriidae</taxon>
        <taxon>Eimeria</taxon>
    </lineage>
</organism>
<evidence type="ECO:0000256" key="3">
    <source>
        <dbReference type="ARBA" id="ARBA00022737"/>
    </source>
</evidence>
<keyword evidence="5" id="KW-0812">Transmembrane</keyword>
<feature type="domain" description="EGF-like" evidence="6">
    <location>
        <begin position="227"/>
        <end position="266"/>
    </location>
</feature>
<dbReference type="PROSITE" id="PS50026">
    <property type="entry name" value="EGF_3"/>
    <property type="match status" value="1"/>
</dbReference>
<reference evidence="7" key="2">
    <citation type="submission" date="2013-10" db="EMBL/GenBank/DDBJ databases">
        <authorList>
            <person name="Aslett M."/>
        </authorList>
    </citation>
    <scope>NUCLEOTIDE SEQUENCE [LARGE SCALE GENOMIC DNA]</scope>
    <source>
        <strain evidence="7">Houghton</strain>
    </source>
</reference>
<protein>
    <submittedName>
        <fullName evidence="7">Microneme protein, putative</fullName>
    </submittedName>
</protein>
<dbReference type="OrthoDB" id="10045365at2759"/>
<accession>U6H889</accession>
<sequence length="480" mass="51765">MKMESWAVYNRIYCFVYLVLVGVCLASAAKAPESLFQASIKAVAASRSDDSSALSSDTVGNISSNSTDISSNPITGTISTSSNVLTDEERIAQIIEEDTPKLDWVIKDGWTLPENNIYRNYLCRFGALDVPCWDALALYPVDAYRGWPIPIYCPPGSCCDDYSGSLVCRPSCLTGGWAVMNPSQCTCQLHEYKCPVNTVCDEQDTGQYGGVYCRCKDGYVGDGNVCYPDPCADPDKNRCSPGTCKGRPNGTAYCVCPKGYTWDDSDLLSPACVLESLCEDDPCGPVDAVLECRTESTSEYSCLCRPGYELVTVNGKKTCSEASSILKCEDEPCGTEGLLRCADTPSGAECQCKDLYRLVTKQRKKQCVYSPCEEGACGDSVAAKSCKAGISTYTCVCNANYKLDTVDGLPKCVASTVDLTLFIIGGAIVGALLLISVVSCFILRRRMLRRNALAAYAEDSLEVSMGAHQDGLTVSASAWM</sequence>
<keyword evidence="3" id="KW-0677">Repeat</keyword>
<dbReference type="Proteomes" id="UP000018201">
    <property type="component" value="Unassembled WGS sequence"/>
</dbReference>
<keyword evidence="5" id="KW-1133">Transmembrane helix</keyword>
<evidence type="ECO:0000256" key="2">
    <source>
        <dbReference type="ARBA" id="ARBA00022729"/>
    </source>
</evidence>
<evidence type="ECO:0000256" key="5">
    <source>
        <dbReference type="SAM" id="Phobius"/>
    </source>
</evidence>
<proteinExistence type="predicted"/>
<dbReference type="Gene3D" id="2.10.25.10">
    <property type="entry name" value="Laminin"/>
    <property type="match status" value="1"/>
</dbReference>
<keyword evidence="8" id="KW-1185">Reference proteome</keyword>
<keyword evidence="2" id="KW-0732">Signal</keyword>
<evidence type="ECO:0000259" key="6">
    <source>
        <dbReference type="PROSITE" id="PS50026"/>
    </source>
</evidence>
<keyword evidence="1 4" id="KW-0245">EGF-like domain</keyword>
<dbReference type="Gene3D" id="2.90.20.10">
    <property type="entry name" value="Plasmodium vivax P25 domain"/>
    <property type="match status" value="1"/>
</dbReference>
<gene>
    <name evidence="7" type="ORF">EPH_0074710</name>
</gene>
<dbReference type="PANTHER" id="PTHR24039">
    <property type="entry name" value="FIBRILLIN-RELATED"/>
    <property type="match status" value="1"/>
</dbReference>
<evidence type="ECO:0000256" key="4">
    <source>
        <dbReference type="PROSITE-ProRule" id="PRU00076"/>
    </source>
</evidence>
<dbReference type="SMART" id="SM00181">
    <property type="entry name" value="EGF"/>
    <property type="match status" value="5"/>
</dbReference>
<evidence type="ECO:0000313" key="8">
    <source>
        <dbReference type="Proteomes" id="UP000018201"/>
    </source>
</evidence>
<dbReference type="InterPro" id="IPR000742">
    <property type="entry name" value="EGF"/>
</dbReference>